<dbReference type="EMBL" id="JAUJYN010000001">
    <property type="protein sequence ID" value="KAK1279796.1"/>
    <property type="molecule type" value="Genomic_DNA"/>
</dbReference>
<name>A0AAV9BTS3_ACOGR</name>
<accession>A0AAV9BTS3</accession>
<reference evidence="1" key="2">
    <citation type="submission" date="2023-06" db="EMBL/GenBank/DDBJ databases">
        <authorList>
            <person name="Ma L."/>
            <person name="Liu K.-W."/>
            <person name="Li Z."/>
            <person name="Hsiao Y.-Y."/>
            <person name="Qi Y."/>
            <person name="Fu T."/>
            <person name="Tang G."/>
            <person name="Zhang D."/>
            <person name="Sun W.-H."/>
            <person name="Liu D.-K."/>
            <person name="Li Y."/>
            <person name="Chen G.-Z."/>
            <person name="Liu X.-D."/>
            <person name="Liao X.-Y."/>
            <person name="Jiang Y.-T."/>
            <person name="Yu X."/>
            <person name="Hao Y."/>
            <person name="Huang J."/>
            <person name="Zhao X.-W."/>
            <person name="Ke S."/>
            <person name="Chen Y.-Y."/>
            <person name="Wu W.-L."/>
            <person name="Hsu J.-L."/>
            <person name="Lin Y.-F."/>
            <person name="Huang M.-D."/>
            <person name="Li C.-Y."/>
            <person name="Huang L."/>
            <person name="Wang Z.-W."/>
            <person name="Zhao X."/>
            <person name="Zhong W.-Y."/>
            <person name="Peng D.-H."/>
            <person name="Ahmad S."/>
            <person name="Lan S."/>
            <person name="Zhang J.-S."/>
            <person name="Tsai W.-C."/>
            <person name="Van De Peer Y."/>
            <person name="Liu Z.-J."/>
        </authorList>
    </citation>
    <scope>NUCLEOTIDE SEQUENCE</scope>
    <source>
        <strain evidence="1">SCP</strain>
        <tissue evidence="1">Leaves</tissue>
    </source>
</reference>
<reference evidence="1" key="1">
    <citation type="journal article" date="2023" name="Nat. Commun.">
        <title>Diploid and tetraploid genomes of Acorus and the evolution of monocots.</title>
        <authorList>
            <person name="Ma L."/>
            <person name="Liu K.W."/>
            <person name="Li Z."/>
            <person name="Hsiao Y.Y."/>
            <person name="Qi Y."/>
            <person name="Fu T."/>
            <person name="Tang G.D."/>
            <person name="Zhang D."/>
            <person name="Sun W.H."/>
            <person name="Liu D.K."/>
            <person name="Li Y."/>
            <person name="Chen G.Z."/>
            <person name="Liu X.D."/>
            <person name="Liao X.Y."/>
            <person name="Jiang Y.T."/>
            <person name="Yu X."/>
            <person name="Hao Y."/>
            <person name="Huang J."/>
            <person name="Zhao X.W."/>
            <person name="Ke S."/>
            <person name="Chen Y.Y."/>
            <person name="Wu W.L."/>
            <person name="Hsu J.L."/>
            <person name="Lin Y.F."/>
            <person name="Huang M.D."/>
            <person name="Li C.Y."/>
            <person name="Huang L."/>
            <person name="Wang Z.W."/>
            <person name="Zhao X."/>
            <person name="Zhong W.Y."/>
            <person name="Peng D.H."/>
            <person name="Ahmad S."/>
            <person name="Lan S."/>
            <person name="Zhang J.S."/>
            <person name="Tsai W.C."/>
            <person name="Van de Peer Y."/>
            <person name="Liu Z.J."/>
        </authorList>
    </citation>
    <scope>NUCLEOTIDE SEQUENCE</scope>
    <source>
        <strain evidence="1">SCP</strain>
    </source>
</reference>
<protein>
    <submittedName>
        <fullName evidence="1">Uncharacterized protein</fullName>
    </submittedName>
</protein>
<keyword evidence="2" id="KW-1185">Reference proteome</keyword>
<proteinExistence type="predicted"/>
<evidence type="ECO:0000313" key="2">
    <source>
        <dbReference type="Proteomes" id="UP001179952"/>
    </source>
</evidence>
<sequence>MGAWMIWGLKNDVVFKGARVYVENTWELTVLFLQDWAQELVDMQGVFLHGGAIKIAT</sequence>
<dbReference type="Proteomes" id="UP001179952">
    <property type="component" value="Unassembled WGS sequence"/>
</dbReference>
<gene>
    <name evidence="1" type="ORF">QJS04_geneDACA004529</name>
</gene>
<evidence type="ECO:0000313" key="1">
    <source>
        <dbReference type="EMBL" id="KAK1279796.1"/>
    </source>
</evidence>
<dbReference type="AlphaFoldDB" id="A0AAV9BTS3"/>
<comment type="caution">
    <text evidence="1">The sequence shown here is derived from an EMBL/GenBank/DDBJ whole genome shotgun (WGS) entry which is preliminary data.</text>
</comment>
<organism evidence="1 2">
    <name type="scientific">Acorus gramineus</name>
    <name type="common">Dwarf sweet flag</name>
    <dbReference type="NCBI Taxonomy" id="55184"/>
    <lineage>
        <taxon>Eukaryota</taxon>
        <taxon>Viridiplantae</taxon>
        <taxon>Streptophyta</taxon>
        <taxon>Embryophyta</taxon>
        <taxon>Tracheophyta</taxon>
        <taxon>Spermatophyta</taxon>
        <taxon>Magnoliopsida</taxon>
        <taxon>Liliopsida</taxon>
        <taxon>Acoraceae</taxon>
        <taxon>Acorus</taxon>
    </lineage>
</organism>